<dbReference type="PANTHER" id="PTHR46599">
    <property type="entry name" value="PIGGYBAC TRANSPOSABLE ELEMENT-DERIVED PROTEIN 4"/>
    <property type="match status" value="1"/>
</dbReference>
<proteinExistence type="predicted"/>
<evidence type="ECO:0000256" key="1">
    <source>
        <dbReference type="SAM" id="MobiDB-lite"/>
    </source>
</evidence>
<name>W2HSL7_PHYNI</name>
<evidence type="ECO:0000313" key="3">
    <source>
        <dbReference type="EMBL" id="ETL24930.1"/>
    </source>
</evidence>
<feature type="domain" description="PiggyBac transposable element-derived protein" evidence="2">
    <location>
        <begin position="2"/>
        <end position="91"/>
    </location>
</feature>
<gene>
    <name evidence="3" type="ORF">L916_21139</name>
</gene>
<dbReference type="EMBL" id="KI676628">
    <property type="protein sequence ID" value="ETL24930.1"/>
    <property type="molecule type" value="Genomic_DNA"/>
</dbReference>
<reference evidence="3" key="1">
    <citation type="submission" date="2013-11" db="EMBL/GenBank/DDBJ databases">
        <title>The Genome Sequence of Phytophthora parasitica CJ05E6.</title>
        <authorList>
            <consortium name="The Broad Institute Genomics Platform"/>
            <person name="Russ C."/>
            <person name="Tyler B."/>
            <person name="Panabieres F."/>
            <person name="Shan W."/>
            <person name="Tripathy S."/>
            <person name="Grunwald N."/>
            <person name="Machado M."/>
            <person name="Johnson C.S."/>
            <person name="Arredondo F."/>
            <person name="Hong C."/>
            <person name="Coffey M."/>
            <person name="Young S.K."/>
            <person name="Zeng Q."/>
            <person name="Gargeya S."/>
            <person name="Fitzgerald M."/>
            <person name="Abouelleil A."/>
            <person name="Alvarado L."/>
            <person name="Chapman S.B."/>
            <person name="Gainer-Dewar J."/>
            <person name="Goldberg J."/>
            <person name="Griggs A."/>
            <person name="Gujja S."/>
            <person name="Hansen M."/>
            <person name="Howarth C."/>
            <person name="Imamovic A."/>
            <person name="Ireland A."/>
            <person name="Larimer J."/>
            <person name="McCowan C."/>
            <person name="Murphy C."/>
            <person name="Pearson M."/>
            <person name="Poon T.W."/>
            <person name="Priest M."/>
            <person name="Roberts A."/>
            <person name="Saif S."/>
            <person name="Shea T."/>
            <person name="Sykes S."/>
            <person name="Wortman J."/>
            <person name="Nusbaum C."/>
            <person name="Birren B."/>
        </authorList>
    </citation>
    <scope>NUCLEOTIDE SEQUENCE [LARGE SCALE GENOMIC DNA]</scope>
    <source>
        <strain evidence="3">CJ05E6</strain>
    </source>
</reference>
<dbReference type="Pfam" id="PF13843">
    <property type="entry name" value="DDE_Tnp_1_7"/>
    <property type="match status" value="1"/>
</dbReference>
<protein>
    <recommendedName>
        <fullName evidence="2">PiggyBac transposable element-derived protein domain-containing protein</fullName>
    </recommendedName>
</protein>
<dbReference type="VEuPathDB" id="FungiDB:PPTG_20943"/>
<dbReference type="InterPro" id="IPR029526">
    <property type="entry name" value="PGBD"/>
</dbReference>
<dbReference type="Proteomes" id="UP000053864">
    <property type="component" value="Unassembled WGS sequence"/>
</dbReference>
<dbReference type="AlphaFoldDB" id="W2HSL7"/>
<accession>W2HSL7</accession>
<feature type="region of interest" description="Disordered" evidence="1">
    <location>
        <begin position="325"/>
        <end position="350"/>
    </location>
</feature>
<sequence length="350" mass="39749">MEISRNLHFNSNNDPRSQTDHAWKIRKIVEILQRTFARGYVAPSQLAFDEVVLPSRSSFNKMRVYMKDKPHKWGTKLFMLCSALTAYCIRVGTIMTNRLGYCKNVIETKKTRPAEIARGSFKLSKSKLAPNMATISCAHWGSKKYYKSLALGLMDLAIVNGYIVHKAYHKNEQSRPLSHVKYMKKLHLQLCRLQASDMFEANTFGTQQPASLPTCEPVAVGGSQSTSHTARQVDEWRNKGTQAERCQRTCKVCSVLRTEKQRAETTTYFCGECSEKGPVFLCVRARRQVRGVAITCWDLWHTEWMNGKLIPVDQGNTIRMRQKTPYVPASPSTAGAPSTPVSHKRRRTTP</sequence>
<organism evidence="3">
    <name type="scientific">Phytophthora nicotianae</name>
    <name type="common">Potato buckeye rot agent</name>
    <name type="synonym">Phytophthora parasitica</name>
    <dbReference type="NCBI Taxonomy" id="4792"/>
    <lineage>
        <taxon>Eukaryota</taxon>
        <taxon>Sar</taxon>
        <taxon>Stramenopiles</taxon>
        <taxon>Oomycota</taxon>
        <taxon>Peronosporomycetes</taxon>
        <taxon>Peronosporales</taxon>
        <taxon>Peronosporaceae</taxon>
        <taxon>Phytophthora</taxon>
    </lineage>
</organism>
<dbReference type="VEuPathDB" id="FungiDB:PPTG_17012"/>
<dbReference type="PANTHER" id="PTHR46599:SF3">
    <property type="entry name" value="PIGGYBAC TRANSPOSABLE ELEMENT-DERIVED PROTEIN 4"/>
    <property type="match status" value="1"/>
</dbReference>
<evidence type="ECO:0000259" key="2">
    <source>
        <dbReference type="Pfam" id="PF13843"/>
    </source>
</evidence>
<feature type="compositionally biased region" description="Polar residues" evidence="1">
    <location>
        <begin position="330"/>
        <end position="341"/>
    </location>
</feature>